<dbReference type="Gene3D" id="3.60.21.10">
    <property type="match status" value="1"/>
</dbReference>
<evidence type="ECO:0000256" key="3">
    <source>
        <dbReference type="ARBA" id="ARBA00022723"/>
    </source>
</evidence>
<evidence type="ECO:0000256" key="5">
    <source>
        <dbReference type="ARBA" id="ARBA00023136"/>
    </source>
</evidence>
<evidence type="ECO:0000313" key="8">
    <source>
        <dbReference type="EMBL" id="UWZ81035.1"/>
    </source>
</evidence>
<evidence type="ECO:0000313" key="9">
    <source>
        <dbReference type="Proteomes" id="UP001060414"/>
    </source>
</evidence>
<keyword evidence="6" id="KW-0464">Manganese</keyword>
<dbReference type="CDD" id="cd07398">
    <property type="entry name" value="MPP_YbbF-LpxH"/>
    <property type="match status" value="1"/>
</dbReference>
<keyword evidence="2" id="KW-0997">Cell inner membrane</keyword>
<dbReference type="SUPFAM" id="SSF56300">
    <property type="entry name" value="Metallo-dependent phosphatases"/>
    <property type="match status" value="1"/>
</dbReference>
<keyword evidence="1" id="KW-1003">Cell membrane</keyword>
<accession>A0ABY5ZT43</accession>
<protein>
    <submittedName>
        <fullName evidence="8">UDP-2,3-diacylglucosamine diphosphatase</fullName>
    </submittedName>
</protein>
<dbReference type="RefSeq" id="WP_260749405.1">
    <property type="nucleotide sequence ID" value="NZ_CP092109.1"/>
</dbReference>
<dbReference type="InterPro" id="IPR043461">
    <property type="entry name" value="LpxH-like"/>
</dbReference>
<keyword evidence="4" id="KW-0378">Hydrolase</keyword>
<gene>
    <name evidence="8" type="ORF">L9S41_06475</name>
</gene>
<sequence>MNRDIFLADAHLLHPRDLNYQRLLAFLAEQTGRVRTLYILGDLFEFWVGYRHLVFAPYVPLLNALAELRASGAAIVYVEGNHDFHLGPYFEETLGCRVLPDGGDVEIDGKRVHLTHGDLINGDDRGYRLLRGFLRSRFLKTLIAIAPGDLTWGISRWASRQSQKGHAPKQQRRLPEAKIDAYARRRLKGGCAVVITGHFHQPFSRQLGEGMVFGLGDWLTQYSYLVHENGTFSLKTY</sequence>
<dbReference type="InterPro" id="IPR004843">
    <property type="entry name" value="Calcineurin-like_PHP"/>
</dbReference>
<dbReference type="PANTHER" id="PTHR34990:SF1">
    <property type="entry name" value="UDP-2,3-DIACYLGLUCOSAMINE HYDROLASE"/>
    <property type="match status" value="1"/>
</dbReference>
<dbReference type="Proteomes" id="UP001060414">
    <property type="component" value="Chromosome"/>
</dbReference>
<dbReference type="PANTHER" id="PTHR34990">
    <property type="entry name" value="UDP-2,3-DIACYLGLUCOSAMINE HYDROLASE-RELATED"/>
    <property type="match status" value="1"/>
</dbReference>
<keyword evidence="5" id="KW-0472">Membrane</keyword>
<dbReference type="InterPro" id="IPR029052">
    <property type="entry name" value="Metallo-depent_PP-like"/>
</dbReference>
<evidence type="ECO:0000256" key="4">
    <source>
        <dbReference type="ARBA" id="ARBA00022801"/>
    </source>
</evidence>
<proteinExistence type="predicted"/>
<dbReference type="Pfam" id="PF00149">
    <property type="entry name" value="Metallophos"/>
    <property type="match status" value="1"/>
</dbReference>
<evidence type="ECO:0000256" key="6">
    <source>
        <dbReference type="ARBA" id="ARBA00023211"/>
    </source>
</evidence>
<name>A0ABY5ZT43_9BACT</name>
<keyword evidence="9" id="KW-1185">Reference proteome</keyword>
<reference evidence="8" key="1">
    <citation type="journal article" date="2022" name="Environ. Microbiol.">
        <title>Geoalkalibacter halelectricus SAP #1 sp. nov. possessing extracellular electron transfer and mineral#reducing capabilities from a haloalkaline environment.</title>
        <authorList>
            <person name="Yadav S."/>
            <person name="Singh R."/>
            <person name="Sundharam S.S."/>
            <person name="Chaudhary S."/>
            <person name="Krishnamurthi S."/>
            <person name="Patil S.A."/>
        </authorList>
    </citation>
    <scope>NUCLEOTIDE SEQUENCE</scope>
    <source>
        <strain evidence="8">SAP-1</strain>
    </source>
</reference>
<feature type="domain" description="Calcineurin-like phosphoesterase" evidence="7">
    <location>
        <begin position="6"/>
        <end position="202"/>
    </location>
</feature>
<evidence type="ECO:0000256" key="1">
    <source>
        <dbReference type="ARBA" id="ARBA00022475"/>
    </source>
</evidence>
<evidence type="ECO:0000259" key="7">
    <source>
        <dbReference type="Pfam" id="PF00149"/>
    </source>
</evidence>
<evidence type="ECO:0000256" key="2">
    <source>
        <dbReference type="ARBA" id="ARBA00022519"/>
    </source>
</evidence>
<keyword evidence="3" id="KW-0479">Metal-binding</keyword>
<dbReference type="EMBL" id="CP092109">
    <property type="protein sequence ID" value="UWZ81035.1"/>
    <property type="molecule type" value="Genomic_DNA"/>
</dbReference>
<organism evidence="8 9">
    <name type="scientific">Geoalkalibacter halelectricus</name>
    <dbReference type="NCBI Taxonomy" id="2847045"/>
    <lineage>
        <taxon>Bacteria</taxon>
        <taxon>Pseudomonadati</taxon>
        <taxon>Thermodesulfobacteriota</taxon>
        <taxon>Desulfuromonadia</taxon>
        <taxon>Desulfuromonadales</taxon>
        <taxon>Geoalkalibacteraceae</taxon>
        <taxon>Geoalkalibacter</taxon>
    </lineage>
</organism>